<gene>
    <name evidence="3" type="ORF">GM676_15415</name>
</gene>
<dbReference type="AlphaFoldDB" id="A0A6L6PL50"/>
<dbReference type="PANTHER" id="PTHR40269">
    <property type="entry name" value="OUTER MEMBRANE PROTEIN-RELATED"/>
    <property type="match status" value="1"/>
</dbReference>
<feature type="compositionally biased region" description="Basic and acidic residues" evidence="1">
    <location>
        <begin position="419"/>
        <end position="428"/>
    </location>
</feature>
<keyword evidence="2" id="KW-0732">Signal</keyword>
<proteinExistence type="predicted"/>
<protein>
    <submittedName>
        <fullName evidence="3">DUF3300 domain-containing protein</fullName>
    </submittedName>
</protein>
<name>A0A6L6PL50_9BURK</name>
<evidence type="ECO:0000313" key="4">
    <source>
        <dbReference type="Proteomes" id="UP000475582"/>
    </source>
</evidence>
<feature type="signal peptide" evidence="2">
    <location>
        <begin position="1"/>
        <end position="24"/>
    </location>
</feature>
<dbReference type="EMBL" id="WNKY01000015">
    <property type="protein sequence ID" value="MTV38965.1"/>
    <property type="molecule type" value="Genomic_DNA"/>
</dbReference>
<evidence type="ECO:0000256" key="2">
    <source>
        <dbReference type="SAM" id="SignalP"/>
    </source>
</evidence>
<dbReference type="Proteomes" id="UP000475582">
    <property type="component" value="Unassembled WGS sequence"/>
</dbReference>
<accession>A0A6L6PL50</accession>
<dbReference type="PANTHER" id="PTHR40269:SF1">
    <property type="entry name" value="OUTER MEMBRANE PROTEIN"/>
    <property type="match status" value="1"/>
</dbReference>
<sequence>MGDQTKHLGTTVCSALMLSLLTLAGCNKLADAPPQSAATTPAQPVAPYTPPTAEQLSQMVAPIALFPDKLVGQVLAGATYPEQIAAANQWLAQNPALKSDALQNAENGQPWDVSVKSLTTFPTVLNQMASNMQWTRALGEAYVNDPTDVMNAIQTLRLRAQQAGNLQSSPQLRVSTTVRESPPAYVTSSPSEPVAYSGPAVIPPPPQTIVIEPAEPDVVYVPHYNPAVVYGAPVPVYPGWVYRQPAYDSEAVITTGVLSFGVGVLVGAAVSHHHDWGWNAWGVNWGAPHPGYNGGWQRPAVVYNNSTYISKSVTVVNHVNNINVTNNNYRTNNVINRTQNIVTNNPPPPRPAQQAAGVMTVPHFTARDTVPGSRPPPAAMDLHAPRTPSPITQHELRQPPRVAQEAPRVSMPPPVANKPMHEETRIEHPPVQAMAQAQEHSSAAVHMPPVPHAPMPNHDINIPERAHPQAPRQEMLAMHNERPHPQPAKPAPVKPHVEKHEENNHHHDKRDTQEHHS</sequence>
<feature type="region of interest" description="Disordered" evidence="1">
    <location>
        <begin position="386"/>
        <end position="464"/>
    </location>
</feature>
<comment type="caution">
    <text evidence="3">The sequence shown here is derived from an EMBL/GenBank/DDBJ whole genome shotgun (WGS) entry which is preliminary data.</text>
</comment>
<feature type="region of interest" description="Disordered" evidence="1">
    <location>
        <begin position="477"/>
        <end position="517"/>
    </location>
</feature>
<organism evidence="3 4">
    <name type="scientific">Duganella radicis</name>
    <dbReference type="NCBI Taxonomy" id="551988"/>
    <lineage>
        <taxon>Bacteria</taxon>
        <taxon>Pseudomonadati</taxon>
        <taxon>Pseudomonadota</taxon>
        <taxon>Betaproteobacteria</taxon>
        <taxon>Burkholderiales</taxon>
        <taxon>Oxalobacteraceae</taxon>
        <taxon>Telluria group</taxon>
        <taxon>Duganella</taxon>
    </lineage>
</organism>
<dbReference type="PROSITE" id="PS51257">
    <property type="entry name" value="PROKAR_LIPOPROTEIN"/>
    <property type="match status" value="1"/>
</dbReference>
<feature type="compositionally biased region" description="Polar residues" evidence="1">
    <location>
        <begin position="169"/>
        <end position="179"/>
    </location>
</feature>
<dbReference type="OrthoDB" id="197257at2"/>
<evidence type="ECO:0000256" key="1">
    <source>
        <dbReference type="SAM" id="MobiDB-lite"/>
    </source>
</evidence>
<reference evidence="3 4" key="1">
    <citation type="submission" date="2019-11" db="EMBL/GenBank/DDBJ databases">
        <title>Type strains purchased from KCTC, JCM and DSMZ.</title>
        <authorList>
            <person name="Lu H."/>
        </authorList>
    </citation>
    <scope>NUCLEOTIDE SEQUENCE [LARGE SCALE GENOMIC DNA]</scope>
    <source>
        <strain evidence="3 4">KCTC 22382</strain>
    </source>
</reference>
<dbReference type="InterPro" id="IPR021728">
    <property type="entry name" value="DUF3300"/>
</dbReference>
<dbReference type="Pfam" id="PF11737">
    <property type="entry name" value="DUF3300"/>
    <property type="match status" value="1"/>
</dbReference>
<feature type="region of interest" description="Disordered" evidence="1">
    <location>
        <begin position="169"/>
        <end position="191"/>
    </location>
</feature>
<dbReference type="RefSeq" id="WP_155464538.1">
    <property type="nucleotide sequence ID" value="NZ_WNKY01000015.1"/>
</dbReference>
<evidence type="ECO:0000313" key="3">
    <source>
        <dbReference type="EMBL" id="MTV38965.1"/>
    </source>
</evidence>
<feature type="compositionally biased region" description="Basic and acidic residues" evidence="1">
    <location>
        <begin position="495"/>
        <end position="517"/>
    </location>
</feature>
<keyword evidence="4" id="KW-1185">Reference proteome</keyword>
<feature type="chain" id="PRO_5026748836" evidence="2">
    <location>
        <begin position="25"/>
        <end position="517"/>
    </location>
</feature>